<evidence type="ECO:0000256" key="15">
    <source>
        <dbReference type="RuleBase" id="RU003357"/>
    </source>
</evidence>
<evidence type="ECO:0000256" key="3">
    <source>
        <dbReference type="ARBA" id="ARBA00022448"/>
    </source>
</evidence>
<evidence type="ECO:0000313" key="19">
    <source>
        <dbReference type="EMBL" id="GGC11856.1"/>
    </source>
</evidence>
<dbReference type="EMBL" id="BMCG01000004">
    <property type="protein sequence ID" value="GGC11856.1"/>
    <property type="molecule type" value="Genomic_DNA"/>
</dbReference>
<keyword evidence="3 14" id="KW-0813">Transport</keyword>
<keyword evidence="8" id="KW-0408">Iron</keyword>
<dbReference type="InterPro" id="IPR039426">
    <property type="entry name" value="TonB-dep_rcpt-like"/>
</dbReference>
<dbReference type="PROSITE" id="PS52016">
    <property type="entry name" value="TONB_DEPENDENT_REC_3"/>
    <property type="match status" value="1"/>
</dbReference>
<evidence type="ECO:0000256" key="16">
    <source>
        <dbReference type="SAM" id="SignalP"/>
    </source>
</evidence>
<evidence type="ECO:0000256" key="13">
    <source>
        <dbReference type="ARBA" id="ARBA00023237"/>
    </source>
</evidence>
<dbReference type="InterPro" id="IPR000531">
    <property type="entry name" value="Beta-barrel_TonB"/>
</dbReference>
<accession>A0A8J2UMH2</accession>
<dbReference type="NCBIfam" id="TIGR01783">
    <property type="entry name" value="TonB-siderophor"/>
    <property type="match status" value="1"/>
</dbReference>
<feature type="domain" description="TonB-dependent receptor plug" evidence="18">
    <location>
        <begin position="82"/>
        <end position="181"/>
    </location>
</feature>
<dbReference type="CDD" id="cd01347">
    <property type="entry name" value="ligand_gated_channel"/>
    <property type="match status" value="1"/>
</dbReference>
<dbReference type="FunFam" id="2.170.130.10:FF:000001">
    <property type="entry name" value="Catecholate siderophore TonB-dependent receptor"/>
    <property type="match status" value="1"/>
</dbReference>
<organism evidence="19 20">
    <name type="scientific">Oxalicibacterium flavum</name>
    <dbReference type="NCBI Taxonomy" id="179467"/>
    <lineage>
        <taxon>Bacteria</taxon>
        <taxon>Pseudomonadati</taxon>
        <taxon>Pseudomonadota</taxon>
        <taxon>Betaproteobacteria</taxon>
        <taxon>Burkholderiales</taxon>
        <taxon>Oxalobacteraceae</taxon>
        <taxon>Oxalicibacterium</taxon>
    </lineage>
</organism>
<dbReference type="PANTHER" id="PTHR32552:SF68">
    <property type="entry name" value="FERRICHROME OUTER MEMBRANE TRANSPORTER_PHAGE RECEPTOR"/>
    <property type="match status" value="1"/>
</dbReference>
<keyword evidence="5" id="KW-0410">Iron transport</keyword>
<evidence type="ECO:0000256" key="2">
    <source>
        <dbReference type="ARBA" id="ARBA00009810"/>
    </source>
</evidence>
<keyword evidence="10 15" id="KW-0798">TonB box</keyword>
<keyword evidence="4 14" id="KW-1134">Transmembrane beta strand</keyword>
<proteinExistence type="inferred from homology"/>
<feature type="domain" description="TonB-dependent receptor-like beta-barrel" evidence="17">
    <location>
        <begin position="258"/>
        <end position="690"/>
    </location>
</feature>
<dbReference type="PANTHER" id="PTHR32552">
    <property type="entry name" value="FERRICHROME IRON RECEPTOR-RELATED"/>
    <property type="match status" value="1"/>
</dbReference>
<evidence type="ECO:0000256" key="11">
    <source>
        <dbReference type="ARBA" id="ARBA00023136"/>
    </source>
</evidence>
<evidence type="ECO:0000256" key="6">
    <source>
        <dbReference type="ARBA" id="ARBA00022692"/>
    </source>
</evidence>
<evidence type="ECO:0000256" key="7">
    <source>
        <dbReference type="ARBA" id="ARBA00022729"/>
    </source>
</evidence>
<dbReference type="GO" id="GO:0009279">
    <property type="term" value="C:cell outer membrane"/>
    <property type="evidence" value="ECO:0007669"/>
    <property type="project" value="UniProtKB-SubCell"/>
</dbReference>
<reference evidence="19" key="2">
    <citation type="submission" date="2020-09" db="EMBL/GenBank/DDBJ databases">
        <authorList>
            <person name="Sun Q."/>
            <person name="Sedlacek I."/>
        </authorList>
    </citation>
    <scope>NUCLEOTIDE SEQUENCE</scope>
    <source>
        <strain evidence="19">CCM 7086</strain>
    </source>
</reference>
<dbReference type="Pfam" id="PF00593">
    <property type="entry name" value="TonB_dep_Rec_b-barrel"/>
    <property type="match status" value="1"/>
</dbReference>
<feature type="chain" id="PRO_5035156157" evidence="16">
    <location>
        <begin position="42"/>
        <end position="721"/>
    </location>
</feature>
<evidence type="ECO:0000259" key="18">
    <source>
        <dbReference type="Pfam" id="PF07715"/>
    </source>
</evidence>
<keyword evidence="7 16" id="KW-0732">Signal</keyword>
<dbReference type="GO" id="GO:0015344">
    <property type="term" value="F:siderophore uptake transmembrane transporter activity"/>
    <property type="evidence" value="ECO:0007669"/>
    <property type="project" value="TreeGrafter"/>
</dbReference>
<feature type="signal peptide" evidence="16">
    <location>
        <begin position="1"/>
        <end position="41"/>
    </location>
</feature>
<keyword evidence="12" id="KW-0675">Receptor</keyword>
<evidence type="ECO:0000256" key="8">
    <source>
        <dbReference type="ARBA" id="ARBA00023004"/>
    </source>
</evidence>
<comment type="similarity">
    <text evidence="2 14 15">Belongs to the TonB-dependent receptor family.</text>
</comment>
<evidence type="ECO:0000259" key="17">
    <source>
        <dbReference type="Pfam" id="PF00593"/>
    </source>
</evidence>
<dbReference type="InterPro" id="IPR037066">
    <property type="entry name" value="Plug_dom_sf"/>
</dbReference>
<gene>
    <name evidence="19" type="primary">foxA</name>
    <name evidence="19" type="ORF">GCM10007205_21230</name>
</gene>
<dbReference type="Proteomes" id="UP000620266">
    <property type="component" value="Unassembled WGS sequence"/>
</dbReference>
<sequence>MWLSSLFLMSSSCFSLRPSVAAVRFALLGFSTFALMSASQAQESAQSDAADNVLPAVQVTGSGDFGFTAQQAVSSTKSDKPLFETPQSISVLTRELLDARQVTSLNEAIQTTAGVSSGGYGRRGWDDFSIRGQRASESIYVDGLKLGQGSWIAQEVFGVERIEIVKGPASINFGQMQPGGIVNMVSKRPRAEAFGQVGFTVGSYGYRQATFDFGRPLESANGKAAFRINAMLSDADDPTDYVYYKNRYIAPSISLDFGPRTDFTILASYYDREYIRQQGLPTRGSLLPNPNGQLDRSLFIGDPGVGPYEGEQSTIGYALTHRFDSGWTLRQNFRWLDMNMTGRAVFVSGGLKNNYTEQGRSVTLQDVKEQVGALDTNIERTFNLAGIAHTVMAGLDLNRDKLHSGNTQCKIANLNIYSPTYNLPYSDCAIRTNGLTETSVQYAAVYLRDQIKFNERLSLNVAFRHDRVETETVNLQDGSVQKQNKNANTGNAALMYELTKNIAPYIGYATSFLPQAGLAVGGRQLNPEEGKQSEMGVKFQSDDKRLNASIAYYDLTRKNVASDDLENDGYQVEIGEQRSKGFEAEVAADLRNGWSLAGALALIDAEITDDTNAANIGKRLQNVPRRAASFLANYRFDGALQGWGAGFGIRHESAKTGPAVNFSVPGYTVADANVSYQGAGYRVMLNVKNLFDKDYFAGTLNANVVPLGDPRTVMLKAVFDF</sequence>
<dbReference type="SUPFAM" id="SSF56935">
    <property type="entry name" value="Porins"/>
    <property type="match status" value="1"/>
</dbReference>
<protein>
    <submittedName>
        <fullName evidence="19">Ligand-gated channel protein</fullName>
    </submittedName>
</protein>
<dbReference type="InterPro" id="IPR012910">
    <property type="entry name" value="Plug_dom"/>
</dbReference>
<evidence type="ECO:0000256" key="12">
    <source>
        <dbReference type="ARBA" id="ARBA00023170"/>
    </source>
</evidence>
<dbReference type="Pfam" id="PF07715">
    <property type="entry name" value="Plug"/>
    <property type="match status" value="1"/>
</dbReference>
<keyword evidence="20" id="KW-1185">Reference proteome</keyword>
<dbReference type="Gene3D" id="2.170.130.10">
    <property type="entry name" value="TonB-dependent receptor, plug domain"/>
    <property type="match status" value="1"/>
</dbReference>
<evidence type="ECO:0000313" key="20">
    <source>
        <dbReference type="Proteomes" id="UP000620266"/>
    </source>
</evidence>
<evidence type="ECO:0000256" key="4">
    <source>
        <dbReference type="ARBA" id="ARBA00022452"/>
    </source>
</evidence>
<comment type="caution">
    <text evidence="19">The sequence shown here is derived from an EMBL/GenBank/DDBJ whole genome shotgun (WGS) entry which is preliminary data.</text>
</comment>
<keyword evidence="13 14" id="KW-0998">Cell outer membrane</keyword>
<evidence type="ECO:0000256" key="14">
    <source>
        <dbReference type="PROSITE-ProRule" id="PRU01360"/>
    </source>
</evidence>
<reference evidence="19" key="1">
    <citation type="journal article" date="2014" name="Int. J. Syst. Evol. Microbiol.">
        <title>Complete genome sequence of Corynebacterium casei LMG S-19264T (=DSM 44701T), isolated from a smear-ripened cheese.</title>
        <authorList>
            <consortium name="US DOE Joint Genome Institute (JGI-PGF)"/>
            <person name="Walter F."/>
            <person name="Albersmeier A."/>
            <person name="Kalinowski J."/>
            <person name="Ruckert C."/>
        </authorList>
    </citation>
    <scope>NUCLEOTIDE SEQUENCE</scope>
    <source>
        <strain evidence="19">CCM 7086</strain>
    </source>
</reference>
<name>A0A8J2UMH2_9BURK</name>
<keyword evidence="11 14" id="KW-0472">Membrane</keyword>
<evidence type="ECO:0000256" key="1">
    <source>
        <dbReference type="ARBA" id="ARBA00004571"/>
    </source>
</evidence>
<evidence type="ECO:0000256" key="10">
    <source>
        <dbReference type="ARBA" id="ARBA00023077"/>
    </source>
</evidence>
<keyword evidence="6 14" id="KW-0812">Transmembrane</keyword>
<dbReference type="AlphaFoldDB" id="A0A8J2UMH2"/>
<dbReference type="Gene3D" id="2.40.170.20">
    <property type="entry name" value="TonB-dependent receptor, beta-barrel domain"/>
    <property type="match status" value="1"/>
</dbReference>
<dbReference type="InterPro" id="IPR010105">
    <property type="entry name" value="TonB_sidphr_rcpt"/>
</dbReference>
<evidence type="ECO:0000256" key="9">
    <source>
        <dbReference type="ARBA" id="ARBA00023065"/>
    </source>
</evidence>
<keyword evidence="9" id="KW-0406">Ion transport</keyword>
<dbReference type="InterPro" id="IPR036942">
    <property type="entry name" value="Beta-barrel_TonB_sf"/>
</dbReference>
<comment type="subcellular location">
    <subcellularLocation>
        <location evidence="1 14">Cell outer membrane</location>
        <topology evidence="1 14">Multi-pass membrane protein</topology>
    </subcellularLocation>
</comment>
<dbReference type="GO" id="GO:0038023">
    <property type="term" value="F:signaling receptor activity"/>
    <property type="evidence" value="ECO:0007669"/>
    <property type="project" value="InterPro"/>
</dbReference>
<dbReference type="GO" id="GO:0015891">
    <property type="term" value="P:siderophore transport"/>
    <property type="evidence" value="ECO:0007669"/>
    <property type="project" value="InterPro"/>
</dbReference>
<evidence type="ECO:0000256" key="5">
    <source>
        <dbReference type="ARBA" id="ARBA00022496"/>
    </source>
</evidence>